<dbReference type="HOGENOM" id="CLU_079424_0_0_1"/>
<evidence type="ECO:0000259" key="3">
    <source>
        <dbReference type="SMART" id="SM00636"/>
    </source>
</evidence>
<feature type="domain" description="Chitinase II/V-like catalytic" evidence="3">
    <location>
        <begin position="62"/>
        <end position="304"/>
    </location>
</feature>
<dbReference type="SMART" id="SM00636">
    <property type="entry name" value="Glyco_18"/>
    <property type="match status" value="1"/>
</dbReference>
<accession>C7Z8D1</accession>
<dbReference type="KEGG" id="nhe:NECHADRAFT_106084"/>
<evidence type="ECO:0000256" key="2">
    <source>
        <dbReference type="ARBA" id="ARBA00012729"/>
    </source>
</evidence>
<dbReference type="Pfam" id="PF00704">
    <property type="entry name" value="Glyco_hydro_18"/>
    <property type="match status" value="1"/>
</dbReference>
<dbReference type="SUPFAM" id="SSF51445">
    <property type="entry name" value="(Trans)glycosidases"/>
    <property type="match status" value="1"/>
</dbReference>
<dbReference type="GO" id="GO:0005975">
    <property type="term" value="P:carbohydrate metabolic process"/>
    <property type="evidence" value="ECO:0007669"/>
    <property type="project" value="InterPro"/>
</dbReference>
<dbReference type="InterPro" id="IPR011583">
    <property type="entry name" value="Chitinase_II/V-like_cat"/>
</dbReference>
<dbReference type="Gene3D" id="3.10.50.10">
    <property type="match status" value="1"/>
</dbReference>
<dbReference type="GO" id="GO:0008843">
    <property type="term" value="F:endochitinase activity"/>
    <property type="evidence" value="ECO:0007669"/>
    <property type="project" value="UniProtKB-EC"/>
</dbReference>
<evidence type="ECO:0000313" key="4">
    <source>
        <dbReference type="EMBL" id="EEU39976.1"/>
    </source>
</evidence>
<evidence type="ECO:0000256" key="1">
    <source>
        <dbReference type="ARBA" id="ARBA00008682"/>
    </source>
</evidence>
<keyword evidence="5" id="KW-1185">Reference proteome</keyword>
<dbReference type="VEuPathDB" id="FungiDB:NECHADRAFT_106084"/>
<dbReference type="PANTHER" id="PTHR11177:SF333">
    <property type="entry name" value="CHITINASE"/>
    <property type="match status" value="1"/>
</dbReference>
<dbReference type="Gene3D" id="3.20.20.80">
    <property type="entry name" value="Glycosidases"/>
    <property type="match status" value="2"/>
</dbReference>
<evidence type="ECO:0000313" key="5">
    <source>
        <dbReference type="Proteomes" id="UP000005206"/>
    </source>
</evidence>
<comment type="similarity">
    <text evidence="1">Belongs to the glycosyl hydrolase 18 family. Chitinase class V subfamily.</text>
</comment>
<dbReference type="OrthoDB" id="73875at2759"/>
<gene>
    <name evidence="4" type="ORF">NECHADRAFT_106084</name>
</gene>
<dbReference type="GeneID" id="9672589"/>
<dbReference type="InterPro" id="IPR029070">
    <property type="entry name" value="Chitinase_insertion_sf"/>
</dbReference>
<dbReference type="EMBL" id="GG698911">
    <property type="protein sequence ID" value="EEU39976.1"/>
    <property type="molecule type" value="Genomic_DNA"/>
</dbReference>
<dbReference type="InParanoid" id="C7Z8D1"/>
<sequence>MAKDIRVLAILSSNAIRTTRARVMHAIPICSKDNYVAGCDAKAEYDPSGFRSSFANYTKCPLNVYYSKYSYYGTTKDFCGKKTMNRLSCSSKSSPIRRVFRPSNIPDSIYTHINFAFASINPKTFQIILISSNDPALYRELIRKKEINPNLKANQRTFIKSLILFIATYGFNEDEKRIITIFLTHFNLEKISKYIDYFNFIIYNFHVPLLTISSQIKDAFDLLWRNKIDPNQVNIGLAFYAYTFSISNPGCMSPGCLFDAGGSAEPYTNAVGVMSNPEIMGKLVRKSQGELDKTAASKILKFGHT</sequence>
<protein>
    <recommendedName>
        <fullName evidence="2">chitinase</fullName>
        <ecNumber evidence="2">3.2.1.14</ecNumber>
    </recommendedName>
</protein>
<dbReference type="RefSeq" id="XP_003045689.1">
    <property type="nucleotide sequence ID" value="XM_003045643.1"/>
</dbReference>
<dbReference type="InterPro" id="IPR001223">
    <property type="entry name" value="Glyco_hydro18_cat"/>
</dbReference>
<dbReference type="GO" id="GO:0008061">
    <property type="term" value="F:chitin binding"/>
    <property type="evidence" value="ECO:0007669"/>
    <property type="project" value="InterPro"/>
</dbReference>
<reference evidence="4 5" key="1">
    <citation type="journal article" date="2009" name="PLoS Genet.">
        <title>The genome of Nectria haematococca: contribution of supernumerary chromosomes to gene expansion.</title>
        <authorList>
            <person name="Coleman J.J."/>
            <person name="Rounsley S.D."/>
            <person name="Rodriguez-Carres M."/>
            <person name="Kuo A."/>
            <person name="Wasmann C.C."/>
            <person name="Grimwood J."/>
            <person name="Schmutz J."/>
            <person name="Taga M."/>
            <person name="White G.J."/>
            <person name="Zhou S."/>
            <person name="Schwartz D.C."/>
            <person name="Freitag M."/>
            <person name="Ma L.J."/>
            <person name="Danchin E.G."/>
            <person name="Henrissat B."/>
            <person name="Coutinho P.M."/>
            <person name="Nelson D.R."/>
            <person name="Straney D."/>
            <person name="Napoli C.A."/>
            <person name="Barker B.M."/>
            <person name="Gribskov M."/>
            <person name="Rep M."/>
            <person name="Kroken S."/>
            <person name="Molnar I."/>
            <person name="Rensing C."/>
            <person name="Kennell J.C."/>
            <person name="Zamora J."/>
            <person name="Farman M.L."/>
            <person name="Selker E.U."/>
            <person name="Salamov A."/>
            <person name="Shapiro H."/>
            <person name="Pangilinan J."/>
            <person name="Lindquist E."/>
            <person name="Lamers C."/>
            <person name="Grigoriev I.V."/>
            <person name="Geiser D.M."/>
            <person name="Covert S.F."/>
            <person name="Temporini E."/>
            <person name="Vanetten H.D."/>
        </authorList>
    </citation>
    <scope>NUCLEOTIDE SEQUENCE [LARGE SCALE GENOMIC DNA]</scope>
    <source>
        <strain evidence="5">ATCC MYA-4622 / CBS 123669 / FGSC 9596 / NRRL 45880 / 77-13-4</strain>
    </source>
</reference>
<dbReference type="Proteomes" id="UP000005206">
    <property type="component" value="Chromosome 4"/>
</dbReference>
<dbReference type="STRING" id="660122.C7Z8D1"/>
<dbReference type="InterPro" id="IPR017853">
    <property type="entry name" value="GH"/>
</dbReference>
<organism evidence="4 5">
    <name type="scientific">Fusarium vanettenii (strain ATCC MYA-4622 / CBS 123669 / FGSC 9596 / NRRL 45880 / 77-13-4)</name>
    <name type="common">Fusarium solani subsp. pisi</name>
    <dbReference type="NCBI Taxonomy" id="660122"/>
    <lineage>
        <taxon>Eukaryota</taxon>
        <taxon>Fungi</taxon>
        <taxon>Dikarya</taxon>
        <taxon>Ascomycota</taxon>
        <taxon>Pezizomycotina</taxon>
        <taxon>Sordariomycetes</taxon>
        <taxon>Hypocreomycetidae</taxon>
        <taxon>Hypocreales</taxon>
        <taxon>Nectriaceae</taxon>
        <taxon>Fusarium</taxon>
        <taxon>Fusarium solani species complex</taxon>
        <taxon>Fusarium vanettenii</taxon>
    </lineage>
</organism>
<dbReference type="InterPro" id="IPR050314">
    <property type="entry name" value="Glycosyl_Hydrlase_18"/>
</dbReference>
<dbReference type="eggNOG" id="KOG2806">
    <property type="taxonomic scope" value="Eukaryota"/>
</dbReference>
<dbReference type="PANTHER" id="PTHR11177">
    <property type="entry name" value="CHITINASE"/>
    <property type="match status" value="1"/>
</dbReference>
<proteinExistence type="inferred from homology"/>
<dbReference type="SUPFAM" id="SSF54556">
    <property type="entry name" value="Chitinase insertion domain"/>
    <property type="match status" value="1"/>
</dbReference>
<dbReference type="AlphaFoldDB" id="C7Z8D1"/>
<name>C7Z8D1_FUSV7</name>
<dbReference type="EC" id="3.2.1.14" evidence="2"/>